<evidence type="ECO:0000256" key="8">
    <source>
        <dbReference type="SAM" id="SignalP"/>
    </source>
</evidence>
<dbReference type="EC" id="5.2.1.8" evidence="6"/>
<name>A0A2R8CIH0_9GAMM</name>
<protein>
    <recommendedName>
        <fullName evidence="6">Peptidyl-prolyl cis-trans isomerase</fullName>
        <ecNumber evidence="6">5.2.1.8</ecNumber>
    </recommendedName>
</protein>
<feature type="chain" id="PRO_5015304515" description="Peptidyl-prolyl cis-trans isomerase" evidence="8">
    <location>
        <begin position="23"/>
        <end position="288"/>
    </location>
</feature>
<dbReference type="OrthoDB" id="9814548at2"/>
<keyword evidence="8" id="KW-0732">Signal</keyword>
<dbReference type="SUPFAM" id="SSF54534">
    <property type="entry name" value="FKBP-like"/>
    <property type="match status" value="1"/>
</dbReference>
<dbReference type="InterPro" id="IPR001179">
    <property type="entry name" value="PPIase_FKBP_dom"/>
</dbReference>
<evidence type="ECO:0000256" key="2">
    <source>
        <dbReference type="ARBA" id="ARBA00006577"/>
    </source>
</evidence>
<dbReference type="Proteomes" id="UP000244934">
    <property type="component" value="Unassembled WGS sequence"/>
</dbReference>
<evidence type="ECO:0000256" key="7">
    <source>
        <dbReference type="SAM" id="MobiDB-lite"/>
    </source>
</evidence>
<dbReference type="AlphaFoldDB" id="A0A2R8CIH0"/>
<gene>
    <name evidence="10" type="primary">mip</name>
    <name evidence="10" type="ORF">KSP9073_00719</name>
</gene>
<comment type="catalytic activity">
    <reaction evidence="1 5 6">
        <text>[protein]-peptidylproline (omega=180) = [protein]-peptidylproline (omega=0)</text>
        <dbReference type="Rhea" id="RHEA:16237"/>
        <dbReference type="Rhea" id="RHEA-COMP:10747"/>
        <dbReference type="Rhea" id="RHEA-COMP:10748"/>
        <dbReference type="ChEBI" id="CHEBI:83833"/>
        <dbReference type="ChEBI" id="CHEBI:83834"/>
        <dbReference type="EC" id="5.2.1.8"/>
    </reaction>
</comment>
<feature type="region of interest" description="Disordered" evidence="7">
    <location>
        <begin position="23"/>
        <end position="54"/>
    </location>
</feature>
<evidence type="ECO:0000256" key="4">
    <source>
        <dbReference type="ARBA" id="ARBA00023235"/>
    </source>
</evidence>
<dbReference type="Gene3D" id="3.10.50.40">
    <property type="match status" value="1"/>
</dbReference>
<dbReference type="PROSITE" id="PS51257">
    <property type="entry name" value="PROKAR_LIPOPROTEIN"/>
    <property type="match status" value="1"/>
</dbReference>
<feature type="region of interest" description="Disordered" evidence="7">
    <location>
        <begin position="260"/>
        <end position="288"/>
    </location>
</feature>
<feature type="signal peptide" evidence="8">
    <location>
        <begin position="1"/>
        <end position="22"/>
    </location>
</feature>
<dbReference type="InterPro" id="IPR046357">
    <property type="entry name" value="PPIase_dom_sf"/>
</dbReference>
<comment type="similarity">
    <text evidence="2 6">Belongs to the FKBP-type PPIase family.</text>
</comment>
<evidence type="ECO:0000259" key="9">
    <source>
        <dbReference type="PROSITE" id="PS50059"/>
    </source>
</evidence>
<keyword evidence="11" id="KW-1185">Reference proteome</keyword>
<sequence>MNKLLSAVTLSTLIILTGCSDADDGKDKNADKQATQEQAQQKGGDDSAQKKDDFKSDQARLAYAVGVTLARNLHEDMKDLDVDNFTSGIKDVYDGSDIRLSDQQIGDALQQYQQQMVADQQKQMKQEADKNAQTGKQFLEENAGKEGVKTTDSGLQYRVMEEGDDSATQPGDEDQVRVNYEGRTIDGNVFDSSYERGEPVTFQVDQVIPGWQEALKMMHPGDKWEIYVPSDLAYGEAGTGPIGPNQTLIFKVELLGVGDDATSADSDNASADQADDASADQAEGAGAQ</sequence>
<evidence type="ECO:0000256" key="5">
    <source>
        <dbReference type="PROSITE-ProRule" id="PRU00277"/>
    </source>
</evidence>
<dbReference type="InterPro" id="IPR000774">
    <property type="entry name" value="PPIase_FKBP_N"/>
</dbReference>
<feature type="compositionally biased region" description="Basic and acidic residues" evidence="7">
    <location>
        <begin position="43"/>
        <end position="54"/>
    </location>
</feature>
<accession>A0A2R8CIH0</accession>
<reference evidence="11" key="1">
    <citation type="submission" date="2018-03" db="EMBL/GenBank/DDBJ databases">
        <authorList>
            <person name="Navarro De La Torre S."/>
        </authorList>
    </citation>
    <scope>NUCLEOTIDE SEQUENCE [LARGE SCALE GENOMIC DNA]</scope>
    <source>
        <strain evidence="11">EAod3</strain>
    </source>
</reference>
<keyword evidence="4 5" id="KW-0413">Isomerase</keyword>
<keyword evidence="3 5" id="KW-0697">Rotamase</keyword>
<dbReference type="Gene3D" id="1.10.287.460">
    <property type="entry name" value="Peptidyl-prolyl cis-trans isomerase, FKBP-type, N-terminal domain"/>
    <property type="match status" value="1"/>
</dbReference>
<evidence type="ECO:0000313" key="11">
    <source>
        <dbReference type="Proteomes" id="UP000244934"/>
    </source>
</evidence>
<proteinExistence type="inferred from homology"/>
<dbReference type="InterPro" id="IPR036944">
    <property type="entry name" value="PPIase_FKBP_N_sf"/>
</dbReference>
<dbReference type="RefSeq" id="WP_108841543.1">
    <property type="nucleotide sequence ID" value="NZ_ONZI01000001.1"/>
</dbReference>
<feature type="domain" description="PPIase FKBP-type" evidence="9">
    <location>
        <begin position="173"/>
        <end position="258"/>
    </location>
</feature>
<dbReference type="PROSITE" id="PS50059">
    <property type="entry name" value="FKBP_PPIASE"/>
    <property type="match status" value="1"/>
</dbReference>
<evidence type="ECO:0000313" key="10">
    <source>
        <dbReference type="EMBL" id="SPJ32718.1"/>
    </source>
</evidence>
<evidence type="ECO:0000256" key="1">
    <source>
        <dbReference type="ARBA" id="ARBA00000971"/>
    </source>
</evidence>
<dbReference type="Pfam" id="PF00254">
    <property type="entry name" value="FKBP_C"/>
    <property type="match status" value="1"/>
</dbReference>
<dbReference type="EMBL" id="ONZI01000001">
    <property type="protein sequence ID" value="SPJ32718.1"/>
    <property type="molecule type" value="Genomic_DNA"/>
</dbReference>
<evidence type="ECO:0000256" key="6">
    <source>
        <dbReference type="RuleBase" id="RU003915"/>
    </source>
</evidence>
<feature type="compositionally biased region" description="Low complexity" evidence="7">
    <location>
        <begin position="279"/>
        <end position="288"/>
    </location>
</feature>
<dbReference type="GO" id="GO:0003755">
    <property type="term" value="F:peptidyl-prolyl cis-trans isomerase activity"/>
    <property type="evidence" value="ECO:0007669"/>
    <property type="project" value="UniProtKB-UniRule"/>
</dbReference>
<dbReference type="PANTHER" id="PTHR43811:SF57">
    <property type="entry name" value="FKBP-TYPE PEPTIDYL-PROLYL CIS-TRANS ISOMERASE FKPA-RELATED"/>
    <property type="match status" value="1"/>
</dbReference>
<evidence type="ECO:0000256" key="3">
    <source>
        <dbReference type="ARBA" id="ARBA00023110"/>
    </source>
</evidence>
<feature type="compositionally biased region" description="Low complexity" evidence="7">
    <location>
        <begin position="260"/>
        <end position="272"/>
    </location>
</feature>
<dbReference type="Pfam" id="PF01346">
    <property type="entry name" value="FKBP_N"/>
    <property type="match status" value="1"/>
</dbReference>
<dbReference type="PANTHER" id="PTHR43811">
    <property type="entry name" value="FKBP-TYPE PEPTIDYL-PROLYL CIS-TRANS ISOMERASE FKPA"/>
    <property type="match status" value="1"/>
</dbReference>
<organism evidence="10 11">
    <name type="scientific">Kushneria phyllosphaerae</name>
    <dbReference type="NCBI Taxonomy" id="2100822"/>
    <lineage>
        <taxon>Bacteria</taxon>
        <taxon>Pseudomonadati</taxon>
        <taxon>Pseudomonadota</taxon>
        <taxon>Gammaproteobacteria</taxon>
        <taxon>Oceanospirillales</taxon>
        <taxon>Halomonadaceae</taxon>
        <taxon>Kushneria</taxon>
    </lineage>
</organism>
<dbReference type="GO" id="GO:0006457">
    <property type="term" value="P:protein folding"/>
    <property type="evidence" value="ECO:0007669"/>
    <property type="project" value="InterPro"/>
</dbReference>